<evidence type="ECO:0000256" key="2">
    <source>
        <dbReference type="ARBA" id="ARBA00005308"/>
    </source>
</evidence>
<organism evidence="8 9">
    <name type="scientific">Brassicogethes aeneus</name>
    <name type="common">Rape pollen beetle</name>
    <name type="synonym">Meligethes aeneus</name>
    <dbReference type="NCBI Taxonomy" id="1431903"/>
    <lineage>
        <taxon>Eukaryota</taxon>
        <taxon>Metazoa</taxon>
        <taxon>Ecdysozoa</taxon>
        <taxon>Arthropoda</taxon>
        <taxon>Hexapoda</taxon>
        <taxon>Insecta</taxon>
        <taxon>Pterygota</taxon>
        <taxon>Neoptera</taxon>
        <taxon>Endopterygota</taxon>
        <taxon>Coleoptera</taxon>
        <taxon>Polyphaga</taxon>
        <taxon>Cucujiformia</taxon>
        <taxon>Nitidulidae</taxon>
        <taxon>Meligethinae</taxon>
        <taxon>Brassicogethes</taxon>
    </lineage>
</organism>
<dbReference type="PANTHER" id="PTHR31815:SF1">
    <property type="entry name" value="TRANSMEMBRANE PROTEIN 200C"/>
    <property type="match status" value="1"/>
</dbReference>
<name>A0A9P0AR13_BRAAE</name>
<feature type="compositionally biased region" description="Basic residues" evidence="6">
    <location>
        <begin position="181"/>
        <end position="191"/>
    </location>
</feature>
<feature type="transmembrane region" description="Helical" evidence="7">
    <location>
        <begin position="51"/>
        <end position="72"/>
    </location>
</feature>
<feature type="transmembrane region" description="Helical" evidence="7">
    <location>
        <begin position="103"/>
        <end position="124"/>
    </location>
</feature>
<evidence type="ECO:0000256" key="6">
    <source>
        <dbReference type="SAM" id="MobiDB-lite"/>
    </source>
</evidence>
<dbReference type="AlphaFoldDB" id="A0A9P0AR13"/>
<reference evidence="8" key="1">
    <citation type="submission" date="2021-12" db="EMBL/GenBank/DDBJ databases">
        <authorList>
            <person name="King R."/>
        </authorList>
    </citation>
    <scope>NUCLEOTIDE SEQUENCE</scope>
</reference>
<keyword evidence="9" id="KW-1185">Reference proteome</keyword>
<feature type="compositionally biased region" description="Basic residues" evidence="6">
    <location>
        <begin position="333"/>
        <end position="342"/>
    </location>
</feature>
<dbReference type="OrthoDB" id="9994280at2759"/>
<sequence length="487" mass="52483">MHQRAFLGGGWARGGASEVVRRAHPASGAQWNVQVVKGKVNGKCLWNACKALSLGLLLMVLGAAMATIGYYADDLSIAQEIRGNHTVKVKNESRGFHLNNLSYAGPIVMGVGGFIVVAACVMTFEARDSAAKVVPARFKLSTTGPPHHAPDVCTRGVGSFSAHNSLRTSGSQTAGVGTAHPHPHPHGHGHCPRTSDRRALTQSFMQFSRGLTANQTQANNMLKVPPQNSINKSPSAPDLVTEYARAANDQSPTSARRMTTANKQQIGGKSRRTLAACALLNPGMLHRHAVSVDEAASAGYRLSHESLHGASSQGSMAMDLHLECPVTLRIKDKRRNPLKRQRKVEEDEKNAAAMAAAAGLGSGEDSRRNSHSCSPRIHQFKEETNTGGGSAQQLPTQGFFVASSNRRNSNTSDCTHRSRTKRRDCPHSRGRLERAISSDSRLVGNRCHHHQKHSTEKEPVAGGCSSDTDIRKSHHAIVHFSPDTSRH</sequence>
<gene>
    <name evidence="8" type="ORF">MELIAE_LOCUS594</name>
</gene>
<evidence type="ECO:0000256" key="5">
    <source>
        <dbReference type="ARBA" id="ARBA00023136"/>
    </source>
</evidence>
<dbReference type="InterPro" id="IPR018787">
    <property type="entry name" value="DUF2371_TMEM200"/>
</dbReference>
<evidence type="ECO:0000256" key="1">
    <source>
        <dbReference type="ARBA" id="ARBA00004141"/>
    </source>
</evidence>
<feature type="region of interest" description="Disordered" evidence="6">
    <location>
        <begin position="441"/>
        <end position="470"/>
    </location>
</feature>
<feature type="region of interest" description="Disordered" evidence="6">
    <location>
        <begin position="333"/>
        <end position="374"/>
    </location>
</feature>
<feature type="compositionally biased region" description="Polar residues" evidence="6">
    <location>
        <begin position="248"/>
        <end position="267"/>
    </location>
</feature>
<dbReference type="PANTHER" id="PTHR31815">
    <property type="entry name" value="AGAP005329-PA"/>
    <property type="match status" value="1"/>
</dbReference>
<evidence type="ECO:0000256" key="4">
    <source>
        <dbReference type="ARBA" id="ARBA00022989"/>
    </source>
</evidence>
<proteinExistence type="inferred from homology"/>
<keyword evidence="4 7" id="KW-1133">Transmembrane helix</keyword>
<dbReference type="EMBL" id="OV121132">
    <property type="protein sequence ID" value="CAH0546422.1"/>
    <property type="molecule type" value="Genomic_DNA"/>
</dbReference>
<feature type="compositionally biased region" description="Polar residues" evidence="6">
    <location>
        <begin position="400"/>
        <end position="413"/>
    </location>
</feature>
<dbReference type="Proteomes" id="UP001154078">
    <property type="component" value="Chromosome 1"/>
</dbReference>
<keyword evidence="5 7" id="KW-0472">Membrane</keyword>
<keyword evidence="3 7" id="KW-0812">Transmembrane</keyword>
<evidence type="ECO:0000256" key="3">
    <source>
        <dbReference type="ARBA" id="ARBA00022692"/>
    </source>
</evidence>
<protein>
    <submittedName>
        <fullName evidence="8">Uncharacterized protein</fullName>
    </submittedName>
</protein>
<dbReference type="GO" id="GO:0016020">
    <property type="term" value="C:membrane"/>
    <property type="evidence" value="ECO:0007669"/>
    <property type="project" value="UniProtKB-SubCell"/>
</dbReference>
<evidence type="ECO:0000256" key="7">
    <source>
        <dbReference type="SAM" id="Phobius"/>
    </source>
</evidence>
<comment type="subcellular location">
    <subcellularLocation>
        <location evidence="1">Membrane</location>
        <topology evidence="1">Multi-pass membrane protein</topology>
    </subcellularLocation>
</comment>
<evidence type="ECO:0000313" key="9">
    <source>
        <dbReference type="Proteomes" id="UP001154078"/>
    </source>
</evidence>
<feature type="region of interest" description="Disordered" evidence="6">
    <location>
        <begin position="400"/>
        <end position="429"/>
    </location>
</feature>
<evidence type="ECO:0000313" key="8">
    <source>
        <dbReference type="EMBL" id="CAH0546422.1"/>
    </source>
</evidence>
<feature type="region of interest" description="Disordered" evidence="6">
    <location>
        <begin position="247"/>
        <end position="267"/>
    </location>
</feature>
<dbReference type="Pfam" id="PF10177">
    <property type="entry name" value="DUF2371"/>
    <property type="match status" value="1"/>
</dbReference>
<comment type="similarity">
    <text evidence="2">Belongs to the TMEM200 family.</text>
</comment>
<accession>A0A9P0AR13</accession>
<feature type="region of interest" description="Disordered" evidence="6">
    <location>
        <begin position="167"/>
        <end position="195"/>
    </location>
</feature>